<dbReference type="InterPro" id="IPR032466">
    <property type="entry name" value="Metal_Hydrolase"/>
</dbReference>
<accession>A0A653A002</accession>
<dbReference type="PANTHER" id="PTHR21240:SF28">
    <property type="entry name" value="ISO-OROTATE DECARBOXYLASE (EUROFUNG)"/>
    <property type="match status" value="1"/>
</dbReference>
<reference evidence="4" key="1">
    <citation type="submission" date="2018-07" db="EMBL/GenBank/DDBJ databases">
        <authorList>
            <consortium name="Genoscope - CEA"/>
            <person name="William W."/>
        </authorList>
    </citation>
    <scope>NUCLEOTIDE SEQUENCE</scope>
    <source>
        <strain evidence="4">IK1</strain>
    </source>
</reference>
<dbReference type="GO" id="GO:0005737">
    <property type="term" value="C:cytoplasm"/>
    <property type="evidence" value="ECO:0007669"/>
    <property type="project" value="TreeGrafter"/>
</dbReference>
<dbReference type="GO" id="GO:0016787">
    <property type="term" value="F:hydrolase activity"/>
    <property type="evidence" value="ECO:0007669"/>
    <property type="project" value="UniProtKB-KW"/>
</dbReference>
<feature type="domain" description="Amidohydrolase-related" evidence="3">
    <location>
        <begin position="4"/>
        <end position="320"/>
    </location>
</feature>
<name>A0A653A002_9SPIR</name>
<dbReference type="InterPro" id="IPR032465">
    <property type="entry name" value="ACMSD"/>
</dbReference>
<dbReference type="SUPFAM" id="SSF51556">
    <property type="entry name" value="Metallo-dependent hydrolases"/>
    <property type="match status" value="1"/>
</dbReference>
<dbReference type="GO" id="GO:0016831">
    <property type="term" value="F:carboxy-lyase activity"/>
    <property type="evidence" value="ECO:0007669"/>
    <property type="project" value="InterPro"/>
</dbReference>
<protein>
    <submittedName>
        <fullName evidence="4">Amidohydrolase 2</fullName>
    </submittedName>
</protein>
<dbReference type="Gene3D" id="3.20.20.140">
    <property type="entry name" value="Metal-dependent hydrolases"/>
    <property type="match status" value="1"/>
</dbReference>
<dbReference type="InterPro" id="IPR006680">
    <property type="entry name" value="Amidohydro-rel"/>
</dbReference>
<proteinExistence type="predicted"/>
<evidence type="ECO:0000256" key="1">
    <source>
        <dbReference type="ARBA" id="ARBA00023239"/>
    </source>
</evidence>
<evidence type="ECO:0000313" key="4">
    <source>
        <dbReference type="EMBL" id="VBB41237.1"/>
    </source>
</evidence>
<dbReference type="GO" id="GO:0019748">
    <property type="term" value="P:secondary metabolic process"/>
    <property type="evidence" value="ECO:0007669"/>
    <property type="project" value="TreeGrafter"/>
</dbReference>
<evidence type="ECO:0000259" key="3">
    <source>
        <dbReference type="Pfam" id="PF04909"/>
    </source>
</evidence>
<dbReference type="PANTHER" id="PTHR21240">
    <property type="entry name" value="2-AMINO-3-CARBOXYLMUCONATE-6-SEMIALDEHYDE DECARBOXYLASE"/>
    <property type="match status" value="1"/>
</dbReference>
<dbReference type="EMBL" id="UPXP01000038">
    <property type="protein sequence ID" value="VBB41237.1"/>
    <property type="molecule type" value="Genomic_DNA"/>
</dbReference>
<dbReference type="AlphaFoldDB" id="A0A653A002"/>
<keyword evidence="4" id="KW-0378">Hydrolase</keyword>
<organism evidence="4">
    <name type="scientific">uncultured Spirochaetota bacterium</name>
    <dbReference type="NCBI Taxonomy" id="460511"/>
    <lineage>
        <taxon>Bacteria</taxon>
        <taxon>Pseudomonadati</taxon>
        <taxon>Spirochaetota</taxon>
        <taxon>environmental samples</taxon>
    </lineage>
</organism>
<sequence>MRVIDSHIHFPEDRFIDDGSPPNSAATGRGYTSGRKGGIPSEGNATSRRSAAWIEMEKARWEDAWRFPASRAVTREEGERLWKAEVEKREYLKAVVFVTAGSNDFAAELVARNPGKFIAYAHHDPLLPDAAERLEKAVVQGGLKGYKLLGPKIDRPLDDRSFDPIWEVAQSHDIPILVHFGILGGAGGIAQHVNMNPLRIHDVAKRFPRMPIIIPHFGCGYLFETLNLAWACPNVSIDTSGSNQWMRWMPYPVDLATLFRKYRETIGASRIIFGTDSSWFPRGFTDAYLDVQVREMRDSGFSADEVDMVLYRNMAALLKLPETSGGKD</sequence>
<keyword evidence="1" id="KW-0456">Lyase</keyword>
<evidence type="ECO:0000256" key="2">
    <source>
        <dbReference type="SAM" id="MobiDB-lite"/>
    </source>
</evidence>
<dbReference type="Pfam" id="PF04909">
    <property type="entry name" value="Amidohydro_2"/>
    <property type="match status" value="1"/>
</dbReference>
<gene>
    <name evidence="4" type="ORF">TRIP_E90063</name>
</gene>
<feature type="region of interest" description="Disordered" evidence="2">
    <location>
        <begin position="13"/>
        <end position="46"/>
    </location>
</feature>